<proteinExistence type="predicted"/>
<sequence>MNEVMNSVNNVIMDNFHKTDNILNDVQTIIEVSQKEAYRSVNTILSQRNWLIGYRIAVEELAGEERAEYGVEIIKNLSRYLTQKYGKGYDRSNLYHCLRFYKAFPQIVDTACRQSDIRLTWSHYRTLLQVHDETARKWYEKEAYEQTWSVRTLQRNIDTQYYYRMLQSQDKKAVEAEMREKTSSYQNDKLEFIKNPVVVEFLGLTLDASFNETKLESSIITNLQKFLMEMGKGYAFVARQQHIHTEKQDYYIDLVFYNYILKCFVLIDLKTERITHQDVGQMDMYIRMYDELKKTPDDNPTLGIVLCSETDEDIARYSILHGNEQLFASKYKLYLPTEEELREEIETQKAIFYLQQKDAEEAGGEPNA</sequence>
<reference evidence="3 4" key="1">
    <citation type="submission" date="2015-09" db="EMBL/GenBank/DDBJ databases">
        <authorList>
            <consortium name="Pathogen Informatics"/>
        </authorList>
    </citation>
    <scope>NUCLEOTIDE SEQUENCE [LARGE SCALE GENOMIC DNA]</scope>
    <source>
        <strain evidence="3 4">2789STDY5608863</strain>
    </source>
</reference>
<dbReference type="InterPro" id="IPR011856">
    <property type="entry name" value="tRNA_endonuc-like_dom_sf"/>
</dbReference>
<evidence type="ECO:0000313" key="3">
    <source>
        <dbReference type="EMBL" id="CUM87810.1"/>
    </source>
</evidence>
<dbReference type="GO" id="GO:0003676">
    <property type="term" value="F:nucleic acid binding"/>
    <property type="evidence" value="ECO:0007669"/>
    <property type="project" value="InterPro"/>
</dbReference>
<dbReference type="PANTHER" id="PTHR30547:SF5">
    <property type="entry name" value="NUCLEASE YHCG-RELATED"/>
    <property type="match status" value="1"/>
</dbReference>
<feature type="domain" description="YhcG PDDEXK nuclease" evidence="1">
    <location>
        <begin position="191"/>
        <end position="345"/>
    </location>
</feature>
<dbReference type="Pfam" id="PF06250">
    <property type="entry name" value="YhcG_C"/>
    <property type="match status" value="1"/>
</dbReference>
<dbReference type="InterPro" id="IPR041527">
    <property type="entry name" value="YhcG_N"/>
</dbReference>
<dbReference type="Gene3D" id="3.40.1350.10">
    <property type="match status" value="1"/>
</dbReference>
<accession>A0A173SC39</accession>
<feature type="domain" description="YhcG N-terminal" evidence="2">
    <location>
        <begin position="25"/>
        <end position="164"/>
    </location>
</feature>
<dbReference type="Proteomes" id="UP000095495">
    <property type="component" value="Unassembled WGS sequence"/>
</dbReference>
<evidence type="ECO:0000259" key="1">
    <source>
        <dbReference type="Pfam" id="PF06250"/>
    </source>
</evidence>
<name>A0A173SC39_9FIRM</name>
<dbReference type="InterPro" id="IPR053148">
    <property type="entry name" value="PD-DEXK-like_domain"/>
</dbReference>
<dbReference type="PANTHER" id="PTHR30547">
    <property type="entry name" value="UNCHARACTERIZED PROTEIN YHCG-RELATED"/>
    <property type="match status" value="1"/>
</dbReference>
<gene>
    <name evidence="3" type="ORF">ERS852420_01263</name>
</gene>
<evidence type="ECO:0000259" key="2">
    <source>
        <dbReference type="Pfam" id="PF17761"/>
    </source>
</evidence>
<dbReference type="RefSeq" id="WP_055262074.1">
    <property type="nucleotide sequence ID" value="NZ_CYXV01000004.1"/>
</dbReference>
<dbReference type="Pfam" id="PF17761">
    <property type="entry name" value="DUF1016_N"/>
    <property type="match status" value="1"/>
</dbReference>
<dbReference type="AlphaFoldDB" id="A0A173SC39"/>
<dbReference type="EMBL" id="CYXV01000004">
    <property type="protein sequence ID" value="CUM87810.1"/>
    <property type="molecule type" value="Genomic_DNA"/>
</dbReference>
<organism evidence="3 4">
    <name type="scientific">Roseburia faecis</name>
    <dbReference type="NCBI Taxonomy" id="301302"/>
    <lineage>
        <taxon>Bacteria</taxon>
        <taxon>Bacillati</taxon>
        <taxon>Bacillota</taxon>
        <taxon>Clostridia</taxon>
        <taxon>Lachnospirales</taxon>
        <taxon>Lachnospiraceae</taxon>
        <taxon>Roseburia</taxon>
    </lineage>
</organism>
<protein>
    <submittedName>
        <fullName evidence="3">Uncharacterized conserved protein</fullName>
    </submittedName>
</protein>
<dbReference type="InterPro" id="IPR009362">
    <property type="entry name" value="YhcG_C"/>
</dbReference>
<evidence type="ECO:0000313" key="4">
    <source>
        <dbReference type="Proteomes" id="UP000095495"/>
    </source>
</evidence>